<feature type="transmembrane region" description="Helical" evidence="1">
    <location>
        <begin position="184"/>
        <end position="201"/>
    </location>
</feature>
<organism evidence="2 3">
    <name type="scientific">Daphnia magna</name>
    <dbReference type="NCBI Taxonomy" id="35525"/>
    <lineage>
        <taxon>Eukaryota</taxon>
        <taxon>Metazoa</taxon>
        <taxon>Ecdysozoa</taxon>
        <taxon>Arthropoda</taxon>
        <taxon>Crustacea</taxon>
        <taxon>Branchiopoda</taxon>
        <taxon>Diplostraca</taxon>
        <taxon>Cladocera</taxon>
        <taxon>Anomopoda</taxon>
        <taxon>Daphniidae</taxon>
        <taxon>Daphnia</taxon>
    </lineage>
</organism>
<evidence type="ECO:0000313" key="3">
    <source>
        <dbReference type="Proteomes" id="UP001234178"/>
    </source>
</evidence>
<dbReference type="EMBL" id="JAOYFB010000001">
    <property type="protein sequence ID" value="KAK4005512.1"/>
    <property type="molecule type" value="Genomic_DNA"/>
</dbReference>
<protein>
    <submittedName>
        <fullName evidence="2">Uncharacterized protein</fullName>
    </submittedName>
</protein>
<dbReference type="Proteomes" id="UP001234178">
    <property type="component" value="Unassembled WGS sequence"/>
</dbReference>
<gene>
    <name evidence="2" type="ORF">OUZ56_007219</name>
</gene>
<evidence type="ECO:0000256" key="1">
    <source>
        <dbReference type="SAM" id="Phobius"/>
    </source>
</evidence>
<reference evidence="2 3" key="1">
    <citation type="journal article" date="2023" name="Nucleic Acids Res.">
        <title>The hologenome of Daphnia magna reveals possible DNA methylation and microbiome-mediated evolution of the host genome.</title>
        <authorList>
            <person name="Chaturvedi A."/>
            <person name="Li X."/>
            <person name="Dhandapani V."/>
            <person name="Marshall H."/>
            <person name="Kissane S."/>
            <person name="Cuenca-Cambronero M."/>
            <person name="Asole G."/>
            <person name="Calvet F."/>
            <person name="Ruiz-Romero M."/>
            <person name="Marangio P."/>
            <person name="Guigo R."/>
            <person name="Rago D."/>
            <person name="Mirbahai L."/>
            <person name="Eastwood N."/>
            <person name="Colbourne J.K."/>
            <person name="Zhou J."/>
            <person name="Mallon E."/>
            <person name="Orsini L."/>
        </authorList>
    </citation>
    <scope>NUCLEOTIDE SEQUENCE [LARGE SCALE GENOMIC DNA]</scope>
    <source>
        <strain evidence="2">LRV0_1</strain>
    </source>
</reference>
<feature type="transmembrane region" description="Helical" evidence="1">
    <location>
        <begin position="153"/>
        <end position="172"/>
    </location>
</feature>
<keyword evidence="1" id="KW-0472">Membrane</keyword>
<evidence type="ECO:0000313" key="2">
    <source>
        <dbReference type="EMBL" id="KAK4005512.1"/>
    </source>
</evidence>
<name>A0ABQ9YXY6_9CRUS</name>
<proteinExistence type="predicted"/>
<keyword evidence="3" id="KW-1185">Reference proteome</keyword>
<accession>A0ABQ9YXY6</accession>
<sequence length="246" mass="26993">MKESDQFGMSSTLQQHSSREVKWRDVRILSYFSIVLCIYTSEAKKKQNADFRLIADALISSPSSSSPWSHYSLSRCLRVIAVVSSPSSSSSPSSHRRRLIAVVSSPSSHRRRLIAVVSSPSSHRHRLIAIVSSPSSSSSPSSHRRILRRRRCFIAVFFVVAVVSSPSSSLSPSSHRRLLRRRRCLIAVFFVVAVVSLPSSSSSMTLPWSYSGTERAALPHGHGVGQCSAARRLGNAPVGNSLCSMR</sequence>
<comment type="caution">
    <text evidence="2">The sequence shown here is derived from an EMBL/GenBank/DDBJ whole genome shotgun (WGS) entry which is preliminary data.</text>
</comment>
<keyword evidence="1" id="KW-1133">Transmembrane helix</keyword>
<keyword evidence="1" id="KW-0812">Transmembrane</keyword>